<reference evidence="3 4" key="1">
    <citation type="submission" date="2016-11" db="EMBL/GenBank/DDBJ databases">
        <authorList>
            <person name="Jaros S."/>
            <person name="Januszkiewicz K."/>
            <person name="Wedrychowicz H."/>
        </authorList>
    </citation>
    <scope>NUCLEOTIDE SEQUENCE [LARGE SCALE GENOMIC DNA]</scope>
    <source>
        <strain evidence="3 4">GAS499</strain>
    </source>
</reference>
<evidence type="ECO:0000313" key="4">
    <source>
        <dbReference type="Proteomes" id="UP000189935"/>
    </source>
</evidence>
<dbReference type="SUPFAM" id="SSF49482">
    <property type="entry name" value="Aromatic compound dioxygenase"/>
    <property type="match status" value="1"/>
</dbReference>
<proteinExistence type="predicted"/>
<dbReference type="Proteomes" id="UP000189935">
    <property type="component" value="Chromosome I"/>
</dbReference>
<keyword evidence="1" id="KW-0732">Signal</keyword>
<feature type="signal peptide" evidence="1">
    <location>
        <begin position="1"/>
        <end position="33"/>
    </location>
</feature>
<evidence type="ECO:0000256" key="1">
    <source>
        <dbReference type="SAM" id="SignalP"/>
    </source>
</evidence>
<gene>
    <name evidence="3" type="ORF">SAMN05444159_6740</name>
</gene>
<protein>
    <submittedName>
        <fullName evidence="3">Protocatechuate 3,4-dioxygenase beta subunit</fullName>
    </submittedName>
</protein>
<dbReference type="Gene3D" id="2.60.130.10">
    <property type="entry name" value="Aromatic compound dioxygenase"/>
    <property type="match status" value="1"/>
</dbReference>
<dbReference type="RefSeq" id="WP_079543857.1">
    <property type="nucleotide sequence ID" value="NZ_LT670844.1"/>
</dbReference>
<dbReference type="GO" id="GO:0008199">
    <property type="term" value="F:ferric iron binding"/>
    <property type="evidence" value="ECO:0007669"/>
    <property type="project" value="InterPro"/>
</dbReference>
<accession>A0A1M7D847</accession>
<dbReference type="PANTHER" id="PTHR34315">
    <property type="match status" value="1"/>
</dbReference>
<organism evidence="3 4">
    <name type="scientific">Bradyrhizobium lablabi</name>
    <dbReference type="NCBI Taxonomy" id="722472"/>
    <lineage>
        <taxon>Bacteria</taxon>
        <taxon>Pseudomonadati</taxon>
        <taxon>Pseudomonadota</taxon>
        <taxon>Alphaproteobacteria</taxon>
        <taxon>Hyphomicrobiales</taxon>
        <taxon>Nitrobacteraceae</taxon>
        <taxon>Bradyrhizobium</taxon>
    </lineage>
</organism>
<dbReference type="PANTHER" id="PTHR34315:SF1">
    <property type="entry name" value="INTRADIOL RING-CLEAVAGE DIOXYGENASES DOMAIN-CONTAINING PROTEIN-RELATED"/>
    <property type="match status" value="1"/>
</dbReference>
<keyword evidence="3" id="KW-0223">Dioxygenase</keyword>
<dbReference type="GO" id="GO:0016702">
    <property type="term" value="F:oxidoreductase activity, acting on single donors with incorporation of molecular oxygen, incorporation of two atoms of oxygen"/>
    <property type="evidence" value="ECO:0007669"/>
    <property type="project" value="InterPro"/>
</dbReference>
<dbReference type="InterPro" id="IPR015889">
    <property type="entry name" value="Intradiol_dOase_core"/>
</dbReference>
<dbReference type="Pfam" id="PF00775">
    <property type="entry name" value="Dioxygenase_C"/>
    <property type="match status" value="1"/>
</dbReference>
<keyword evidence="3" id="KW-0560">Oxidoreductase</keyword>
<feature type="chain" id="PRO_5012680776" evidence="1">
    <location>
        <begin position="34"/>
        <end position="267"/>
    </location>
</feature>
<feature type="domain" description="Intradiol ring-cleavage dioxygenases" evidence="2">
    <location>
        <begin position="71"/>
        <end position="178"/>
    </location>
</feature>
<sequence>MPSPGKSLLSRRATLATLASAPAIISSAPRAFAQAPAAPAVALTPACVLTPAAVPGPFYFNPKLQRADITEGHPGVPLRLRFIVLDAANCTPVSGVRIDVWHTRADGYYSGYPGQGDKQNVDTSGASFMRGTQIADARGEASFRTVYPGWYRGRTVHIHFKIFIDDRDMLTGQMYFPDALSQYIFANVGAYTRKAVRDTFNGNDELALSDTTRGGFCDIREQADHYLATLIVGVSRTVATVLDDSPTPPILPRAIVPGIASTKQKNS</sequence>
<dbReference type="AlphaFoldDB" id="A0A1M7D847"/>
<dbReference type="InterPro" id="IPR000627">
    <property type="entry name" value="Intradiol_dOase_C"/>
</dbReference>
<dbReference type="EMBL" id="LT670844">
    <property type="protein sequence ID" value="SHL75620.1"/>
    <property type="molecule type" value="Genomic_DNA"/>
</dbReference>
<evidence type="ECO:0000259" key="2">
    <source>
        <dbReference type="Pfam" id="PF00775"/>
    </source>
</evidence>
<name>A0A1M7D847_9BRAD</name>
<evidence type="ECO:0000313" key="3">
    <source>
        <dbReference type="EMBL" id="SHL75620.1"/>
    </source>
</evidence>